<evidence type="ECO:0000259" key="4">
    <source>
        <dbReference type="SMART" id="SM00382"/>
    </source>
</evidence>
<keyword evidence="6" id="KW-1185">Reference proteome</keyword>
<dbReference type="FunFam" id="3.40.50.300:FF:000661">
    <property type="entry name" value="calmodulin-interacting protein 111 isoform X1"/>
    <property type="match status" value="1"/>
</dbReference>
<protein>
    <recommendedName>
        <fullName evidence="4">AAA+ ATPase domain-containing protein</fullName>
    </recommendedName>
</protein>
<dbReference type="EMBL" id="JAQQAF010000005">
    <property type="protein sequence ID" value="KAJ8484245.1"/>
    <property type="molecule type" value="Genomic_DNA"/>
</dbReference>
<dbReference type="PANTHER" id="PTHR23077:SF27">
    <property type="entry name" value="ATPASE FAMILY GENE 2 PROTEIN HOMOLOG A"/>
    <property type="match status" value="1"/>
</dbReference>
<dbReference type="FunFam" id="3.40.50.300:FF:001406">
    <property type="entry name" value="Putative vesicular transport protein (CDC48)"/>
    <property type="match status" value="1"/>
</dbReference>
<dbReference type="Gene3D" id="3.40.50.300">
    <property type="entry name" value="P-loop containing nucleotide triphosphate hydrolases"/>
    <property type="match status" value="2"/>
</dbReference>
<dbReference type="AlphaFoldDB" id="A0AAV8QY55"/>
<keyword evidence="3" id="KW-0067">ATP-binding</keyword>
<dbReference type="InterPro" id="IPR003593">
    <property type="entry name" value="AAA+_ATPase"/>
</dbReference>
<evidence type="ECO:0000256" key="3">
    <source>
        <dbReference type="ARBA" id="ARBA00022840"/>
    </source>
</evidence>
<comment type="similarity">
    <text evidence="1">Belongs to the AAA ATPase family.</text>
</comment>
<dbReference type="Proteomes" id="UP001222027">
    <property type="component" value="Unassembled WGS sequence"/>
</dbReference>
<dbReference type="InterPro" id="IPR050168">
    <property type="entry name" value="AAA_ATPase_domain"/>
</dbReference>
<dbReference type="CDD" id="cd19511">
    <property type="entry name" value="RecA-like_CDC48_r2-like"/>
    <property type="match status" value="1"/>
</dbReference>
<feature type="domain" description="AAA+ ATPase" evidence="4">
    <location>
        <begin position="521"/>
        <end position="659"/>
    </location>
</feature>
<evidence type="ECO:0000313" key="5">
    <source>
        <dbReference type="EMBL" id="KAJ8484245.1"/>
    </source>
</evidence>
<comment type="caution">
    <text evidence="5">The sequence shown here is derived from an EMBL/GenBank/DDBJ whole genome shotgun (WGS) entry which is preliminary data.</text>
</comment>
<evidence type="ECO:0000313" key="6">
    <source>
        <dbReference type="Proteomes" id="UP001222027"/>
    </source>
</evidence>
<proteinExistence type="inferred from homology"/>
<feature type="domain" description="AAA+ ATPase" evidence="4">
    <location>
        <begin position="177"/>
        <end position="313"/>
    </location>
</feature>
<dbReference type="InterPro" id="IPR003959">
    <property type="entry name" value="ATPase_AAA_core"/>
</dbReference>
<organism evidence="5 6">
    <name type="scientific">Ensete ventricosum</name>
    <name type="common">Abyssinian banana</name>
    <name type="synonym">Musa ensete</name>
    <dbReference type="NCBI Taxonomy" id="4639"/>
    <lineage>
        <taxon>Eukaryota</taxon>
        <taxon>Viridiplantae</taxon>
        <taxon>Streptophyta</taxon>
        <taxon>Embryophyta</taxon>
        <taxon>Tracheophyta</taxon>
        <taxon>Spermatophyta</taxon>
        <taxon>Magnoliopsida</taxon>
        <taxon>Liliopsida</taxon>
        <taxon>Zingiberales</taxon>
        <taxon>Musaceae</taxon>
        <taxon>Ensete</taxon>
    </lineage>
</organism>
<keyword evidence="2" id="KW-0547">Nucleotide-binding</keyword>
<dbReference type="PROSITE" id="PS00674">
    <property type="entry name" value="AAA"/>
    <property type="match status" value="2"/>
</dbReference>
<dbReference type="GO" id="GO:0005524">
    <property type="term" value="F:ATP binding"/>
    <property type="evidence" value="ECO:0007669"/>
    <property type="project" value="UniProtKB-KW"/>
</dbReference>
<dbReference type="InterPro" id="IPR041569">
    <property type="entry name" value="AAA_lid_3"/>
</dbReference>
<name>A0AAV8QY55_ENSVE</name>
<dbReference type="SMART" id="SM00382">
    <property type="entry name" value="AAA"/>
    <property type="match status" value="2"/>
</dbReference>
<dbReference type="GO" id="GO:0009507">
    <property type="term" value="C:chloroplast"/>
    <property type="evidence" value="ECO:0007669"/>
    <property type="project" value="TreeGrafter"/>
</dbReference>
<dbReference type="PANTHER" id="PTHR23077">
    <property type="entry name" value="AAA-FAMILY ATPASE"/>
    <property type="match status" value="1"/>
</dbReference>
<gene>
    <name evidence="5" type="ORF">OPV22_016730</name>
</gene>
<accession>A0AAV8QY55</accession>
<evidence type="ECO:0000256" key="2">
    <source>
        <dbReference type="ARBA" id="ARBA00022741"/>
    </source>
</evidence>
<dbReference type="Gene3D" id="1.10.8.60">
    <property type="match status" value="2"/>
</dbReference>
<dbReference type="SUPFAM" id="SSF52540">
    <property type="entry name" value="P-loop containing nucleoside triphosphate hydrolases"/>
    <property type="match status" value="2"/>
</dbReference>
<dbReference type="Pfam" id="PF17862">
    <property type="entry name" value="AAA_lid_3"/>
    <property type="match status" value="2"/>
</dbReference>
<evidence type="ECO:0000256" key="1">
    <source>
        <dbReference type="ARBA" id="ARBA00006914"/>
    </source>
</evidence>
<dbReference type="PRINTS" id="PR00830">
    <property type="entry name" value="ENDOLAPTASE"/>
</dbReference>
<reference evidence="5 6" key="1">
    <citation type="submission" date="2022-12" db="EMBL/GenBank/DDBJ databases">
        <title>Chromosome-scale assembly of the Ensete ventricosum genome.</title>
        <authorList>
            <person name="Dussert Y."/>
            <person name="Stocks J."/>
            <person name="Wendawek A."/>
            <person name="Woldeyes F."/>
            <person name="Nichols R.A."/>
            <person name="Borrell J.S."/>
        </authorList>
    </citation>
    <scope>NUCLEOTIDE SEQUENCE [LARGE SCALE GENOMIC DNA]</scope>
    <source>
        <strain evidence="6">cv. Maze</strain>
        <tissue evidence="5">Seeds</tissue>
    </source>
</reference>
<dbReference type="FunFam" id="1.10.8.60:FF:000038">
    <property type="entry name" value="spermatogenesis-associated protein 5-like protein 1"/>
    <property type="match status" value="1"/>
</dbReference>
<dbReference type="InterPro" id="IPR027417">
    <property type="entry name" value="P-loop_NTPase"/>
</dbReference>
<dbReference type="GO" id="GO:0016887">
    <property type="term" value="F:ATP hydrolysis activity"/>
    <property type="evidence" value="ECO:0007669"/>
    <property type="project" value="InterPro"/>
</dbReference>
<dbReference type="Pfam" id="PF00004">
    <property type="entry name" value="AAA"/>
    <property type="match status" value="2"/>
</dbReference>
<dbReference type="InterPro" id="IPR003960">
    <property type="entry name" value="ATPase_AAA_CS"/>
</dbReference>
<sequence length="828" mass="91137">MYLRKPYNLLPTLDSPSCLGVSFLKLALADEKIKELLQIYSGRWLCGRHLLKGNSVSVPICGQICTFLVEGADMLLAGKELDSEKRVLQPDEIQISRPLDQLDAVIIVNSTTKVHLSDSTSSKQESSNEVGSMNEQARSKVVFDKEKVPKLGGLSKEFAALKEIILFSLVDHDSLPRYKGVLLHGPPGTGKTSLATSCARSVGASLFSINGPEVISEYYGESEQGLREVFDSAKQAAPSVVFIDELDAIAPTRKEGSEELSLRIVATLLKLMDEINIKDRVLVIATTNRPDSIDPALRRPGRLDREIEIGVPSPEQRLDILCTLLNEIVHSLSIKEIQSLALGTHGFVGADLSALCNEAAMTALRRYISVESKENHSNEVYSGIDDYIGHTYDPGLHKDEDVQTADPVDSLSSSLLALNMSSEQVTSVSATKHWESSSASQCGSHEPQTVEAKMSLKVTVEDFEKAKMKVRPSAMREVMLELPKVRWEDVGGQSMIKRQLIEAVQWPQICPDAFMRLGIRPPRGLLMIGPPGCSKTLMARAVASEAKLNFLAVKGPELFSKWVGESEKAVRSLFAKARANSPAIVFFDEIDGLAVTRGQDSDGTSVADRVLSQLLVEMDGLDQKIGVTVIAATNRPDKIDPALLRPGRFDMLLDVQPPDENDREDIFRIHMRNMPCSSDVSIKDLAQLTEGYTGADIKLICREAALAALEESLEISEISMVHFKFGISRVQPSDLKFYRELAAQFRRLVLSVDHSWVNGQVLSVTDHMTSDFSITSCEGEHAGISMKLGDSRKMEVYDPWFQKQPYYRGVGGLLEGTGVNMRFQGKAD</sequence>